<evidence type="ECO:0000256" key="2">
    <source>
        <dbReference type="ARBA" id="ARBA00022170"/>
    </source>
</evidence>
<organism evidence="4 5">
    <name type="scientific">Colocasia esculenta</name>
    <name type="common">Wild taro</name>
    <name type="synonym">Arum esculentum</name>
    <dbReference type="NCBI Taxonomy" id="4460"/>
    <lineage>
        <taxon>Eukaryota</taxon>
        <taxon>Viridiplantae</taxon>
        <taxon>Streptophyta</taxon>
        <taxon>Embryophyta</taxon>
        <taxon>Tracheophyta</taxon>
        <taxon>Spermatophyta</taxon>
        <taxon>Magnoliopsida</taxon>
        <taxon>Liliopsida</taxon>
        <taxon>Araceae</taxon>
        <taxon>Aroideae</taxon>
        <taxon>Colocasieae</taxon>
        <taxon>Colocasia</taxon>
    </lineage>
</organism>
<name>A0A843TMH2_COLES</name>
<dbReference type="GO" id="GO:0034553">
    <property type="term" value="P:mitochondrial respiratory chain complex II assembly"/>
    <property type="evidence" value="ECO:0007669"/>
    <property type="project" value="TreeGrafter"/>
</dbReference>
<reference evidence="4" key="1">
    <citation type="submission" date="2017-07" db="EMBL/GenBank/DDBJ databases">
        <title>Taro Niue Genome Assembly and Annotation.</title>
        <authorList>
            <person name="Atibalentja N."/>
            <person name="Keating K."/>
            <person name="Fields C.J."/>
        </authorList>
    </citation>
    <scope>NUCLEOTIDE SEQUENCE</scope>
    <source>
        <strain evidence="4">Niue_2</strain>
        <tissue evidence="4">Leaf</tissue>
    </source>
</reference>
<evidence type="ECO:0000256" key="3">
    <source>
        <dbReference type="SAM" id="MobiDB-lite"/>
    </source>
</evidence>
<protein>
    <recommendedName>
        <fullName evidence="2">Succinate dehydrogenase assembly factor 4, mitochondrial</fullName>
    </recommendedName>
</protein>
<comment type="caution">
    <text evidence="4">The sequence shown here is derived from an EMBL/GenBank/DDBJ whole genome shotgun (WGS) entry which is preliminary data.</text>
</comment>
<dbReference type="PANTHER" id="PTHR28524">
    <property type="entry name" value="SUCCINATE DEHYDROGENASE ASSEMBLY FACTOR 4, MITOCHONDRIAL"/>
    <property type="match status" value="1"/>
</dbReference>
<dbReference type="PANTHER" id="PTHR28524:SF3">
    <property type="entry name" value="SUCCINATE DEHYDROGENASE ASSEMBLY FACTOR 4, MITOCHONDRIAL"/>
    <property type="match status" value="1"/>
</dbReference>
<evidence type="ECO:0000256" key="1">
    <source>
        <dbReference type="ARBA" id="ARBA00005701"/>
    </source>
</evidence>
<dbReference type="GO" id="GO:0005739">
    <property type="term" value="C:mitochondrion"/>
    <property type="evidence" value="ECO:0007669"/>
    <property type="project" value="TreeGrafter"/>
</dbReference>
<proteinExistence type="inferred from homology"/>
<dbReference type="AlphaFoldDB" id="A0A843TMH2"/>
<feature type="region of interest" description="Disordered" evidence="3">
    <location>
        <begin position="34"/>
        <end position="117"/>
    </location>
</feature>
<evidence type="ECO:0000313" key="5">
    <source>
        <dbReference type="Proteomes" id="UP000652761"/>
    </source>
</evidence>
<accession>A0A843TMH2</accession>
<evidence type="ECO:0000313" key="4">
    <source>
        <dbReference type="EMBL" id="MQL72878.1"/>
    </source>
</evidence>
<comment type="similarity">
    <text evidence="1">Belongs to the SDHAF4 family.</text>
</comment>
<sequence length="139" mass="14804">MANIGPRLISRLLESSNPKLGLALGATSLCSTAPRRSLCSAGQPQPQPHHSSEGSEESAPPTAAPGTQEEGEPNRAEEGTEEDDGDGGVYVNKETREIGGPTGPEPTRYGDWERRGRNVLSLDARVRLGKRDKALFLEG</sequence>
<dbReference type="EMBL" id="NMUH01000145">
    <property type="protein sequence ID" value="MQL72878.1"/>
    <property type="molecule type" value="Genomic_DNA"/>
</dbReference>
<dbReference type="Pfam" id="PF07896">
    <property type="entry name" value="DUF1674"/>
    <property type="match status" value="1"/>
</dbReference>
<keyword evidence="5" id="KW-1185">Reference proteome</keyword>
<dbReference type="InterPro" id="IPR012875">
    <property type="entry name" value="SDHF4"/>
</dbReference>
<dbReference type="Proteomes" id="UP000652761">
    <property type="component" value="Unassembled WGS sequence"/>
</dbReference>
<gene>
    <name evidence="4" type="ORF">Taro_005209</name>
</gene>
<dbReference type="OrthoDB" id="201362at2759"/>